<gene>
    <name evidence="1" type="ORF">Plil01_001228700</name>
</gene>
<evidence type="ECO:0000313" key="2">
    <source>
        <dbReference type="Proteomes" id="UP001165083"/>
    </source>
</evidence>
<proteinExistence type="predicted"/>
<dbReference type="Proteomes" id="UP001165083">
    <property type="component" value="Unassembled WGS sequence"/>
</dbReference>
<comment type="caution">
    <text evidence="1">The sequence shown here is derived from an EMBL/GenBank/DDBJ whole genome shotgun (WGS) entry which is preliminary data.</text>
</comment>
<sequence>MSDSNDDVASSGSNELFLLPVMDVFNKAPVWSSSAPRPQKCFHCAGAKLFAATAHAALKSTSLYVLTGLFLNKYASTGLDAGMLAQIYNLRRGKAARVVLDEHKSNRLMVWNAENGYGNRSSSIEKEVFRSVNKWIPTPATQAHDFALVRYHFR</sequence>
<organism evidence="1 2">
    <name type="scientific">Phytophthora lilii</name>
    <dbReference type="NCBI Taxonomy" id="2077276"/>
    <lineage>
        <taxon>Eukaryota</taxon>
        <taxon>Sar</taxon>
        <taxon>Stramenopiles</taxon>
        <taxon>Oomycota</taxon>
        <taxon>Peronosporomycetes</taxon>
        <taxon>Peronosporales</taxon>
        <taxon>Peronosporaceae</taxon>
        <taxon>Phytophthora</taxon>
    </lineage>
</organism>
<dbReference type="EMBL" id="BSXW01000753">
    <property type="protein sequence ID" value="GMF29043.1"/>
    <property type="molecule type" value="Genomic_DNA"/>
</dbReference>
<accession>A0A9W6X316</accession>
<keyword evidence="2" id="KW-1185">Reference proteome</keyword>
<evidence type="ECO:0000313" key="1">
    <source>
        <dbReference type="EMBL" id="GMF29043.1"/>
    </source>
</evidence>
<reference evidence="1" key="1">
    <citation type="submission" date="2023-04" db="EMBL/GenBank/DDBJ databases">
        <title>Phytophthora lilii NBRC 32176.</title>
        <authorList>
            <person name="Ichikawa N."/>
            <person name="Sato H."/>
            <person name="Tonouchi N."/>
        </authorList>
    </citation>
    <scope>NUCLEOTIDE SEQUENCE</scope>
    <source>
        <strain evidence="1">NBRC 32176</strain>
    </source>
</reference>
<name>A0A9W6X316_9STRA</name>
<dbReference type="AlphaFoldDB" id="A0A9W6X316"/>
<protein>
    <submittedName>
        <fullName evidence="1">Unnamed protein product</fullName>
    </submittedName>
</protein>